<dbReference type="GO" id="GO:0006260">
    <property type="term" value="P:DNA replication"/>
    <property type="evidence" value="ECO:0007669"/>
    <property type="project" value="UniProtKB-KW"/>
</dbReference>
<dbReference type="SUPFAM" id="SSF53098">
    <property type="entry name" value="Ribonuclease H-like"/>
    <property type="match status" value="1"/>
</dbReference>
<keyword evidence="8 13" id="KW-0239">DNA-directed DNA polymerase</keyword>
<evidence type="ECO:0000259" key="16">
    <source>
        <dbReference type="Pfam" id="PF03104"/>
    </source>
</evidence>
<feature type="compositionally biased region" description="Low complexity" evidence="14">
    <location>
        <begin position="783"/>
        <end position="795"/>
    </location>
</feature>
<feature type="region of interest" description="Disordered" evidence="14">
    <location>
        <begin position="887"/>
        <end position="911"/>
    </location>
</feature>
<keyword evidence="10" id="KW-0411">Iron-sulfur</keyword>
<evidence type="ECO:0000313" key="18">
    <source>
        <dbReference type="Proteomes" id="UP000324629"/>
    </source>
</evidence>
<evidence type="ECO:0000256" key="1">
    <source>
        <dbReference type="ARBA" id="ARBA00001966"/>
    </source>
</evidence>
<feature type="compositionally biased region" description="Low complexity" evidence="14">
    <location>
        <begin position="1787"/>
        <end position="1801"/>
    </location>
</feature>
<dbReference type="InterPro" id="IPR006134">
    <property type="entry name" value="DNA-dir_DNA_pol_B_multi_dom"/>
</dbReference>
<evidence type="ECO:0000256" key="13">
    <source>
        <dbReference type="RuleBase" id="RU000442"/>
    </source>
</evidence>
<dbReference type="FunFam" id="1.10.287.690:FF:000002">
    <property type="entry name" value="DNA polymerase zeta"/>
    <property type="match status" value="1"/>
</dbReference>
<feature type="region of interest" description="Disordered" evidence="14">
    <location>
        <begin position="487"/>
        <end position="530"/>
    </location>
</feature>
<dbReference type="Gene3D" id="3.30.420.10">
    <property type="entry name" value="Ribonuclease H-like superfamily/Ribonuclease H"/>
    <property type="match status" value="1"/>
</dbReference>
<dbReference type="InterPro" id="IPR006172">
    <property type="entry name" value="DNA-dir_DNA_pol_B"/>
</dbReference>
<evidence type="ECO:0000256" key="14">
    <source>
        <dbReference type="SAM" id="MobiDB-lite"/>
    </source>
</evidence>
<sequence length="1939" mass="214307">MLDELILIVDDPSSNMQPSSSGLTSNIKFLSSDQAPRFTCMELEVDISASDVINQEELIDDSIANPGLEALWAEERFRRMSHVLGPNAPEIPSPEELLPLTESRTVVESDKTGSLWDRWTQLCEQLAPKTEAESRLEISSATDDFVSEWLRQSQDDELSNLDMVVRPEPDRTDTFSMLADDQTASPRSEQESVVSGEAVSLTSTQVLLNAASQYELQRIASATEEVDALLPTGDSREGLPWGFLKSTAEWRSVESHKSLTTGSHGQDVLHSTAVGPELLGSSDTNHGTGLMGLSPSRVSSASTLLVNPRSCSTFGDIHPVDDETTLLSQATRSAIQYVCSGGLDVHGSLEDFEHVMETFDDASMLDLVDNGIKDWEEVEDQEWFTQIDVTGDSRHALNSESVADRVSHSIHHDLTTRELERIEELDERCMSPVSLTDEDVSDLLPLSPWSLQSDVSASSPLPCAKNTETCQSQSLFDSLQLGDCTDTSLLTNKDDKPIPQVDGTEDTEPSDSDNTVYRAPEPQPRSRRRRLGLRLTTHHMTKYQRVNATADGDHQSVRLVMEGTDHVCSLPIREHASTSCQAAMPATQSVPLPEQDLEDGYVTTPASLTKANDDALVLFQSDKKLLNQPVVLIEPIAESLCPQATTESIFMDFDHIAATYRLSPKDEFEDISTDDRTGLDLTDRFRETWSDGSPSMLRSQPNLFDVTLGNLTLFSQTQCSSPSSVSEPSSPELLPIEIPIQEHLPACWVPGRSAPSLDVVARWLDQTTMNQPSSGSQTTANGDVDTCDSSTSDADSPVESDFSRGEQSIDSAQCTSVNFTTCSTRSAVVNPSDAPAADNSLLSTTSFSVLYQTASKRCFLPVQVDHTTVLSLELHCHIRMVSARLGRKRITLGPPPTNKPPSSTPTPRAGQVRGLLPDPALDSILLACLTVRQPSLKQSTQPVKLQPFVFVNMCALPNDLSNTGHLFGIPSCLGLTNCLSNSRRLLKACQPRFIWCTDEWNLLSWLVYFIQCFDPEILIGYDVERFSWGYLVERANRLGRNSYVRELSRLAPDIYNCPNCHVRIVQCKQFADQQTSVHLDVSSLINTDSGECVCPCRPSDLESTSNPFPPVRSPYGWPAGPGAGRTGGPFPCPGRVVLCLWRVVMSDLNLFEYSLETVALNLLKETVPKFSLAHLHQWLIEVPGVNRWRTVDYWCFRSVANLRIVDALDLIGRTSELARVFGIEFFHVLSRGSQYRVESLLGRVAKRGNYLLASPSVSQRARQRAPEVIPLNLEPDSRLYVDGPVAVLDFQSLYPSIMIAYNYCYSTVLGRLTCLQKGEENLFDLGCLSHFLPAGLIRRLGSNVNISPNGVVFVNSTVREGVLPRILRQLLTTRLMIKDSMKLYKCDKSLTRLLDARQLGIKLMANVIYGYTAASFSGRMPCVELGDSIVHKARETLERAIHWVDSGDIALPACVTGRTKPRVVYGDTDSLFIHLPGCDQSEAFAVAQTIADTISARNPAPIKLKLEKIYYPCLLEAKKRYVGYAYESPTQNVPTFDAKGIETVRRDGCPFVGKVLEETLRVLFDQFPLPAATFTARQSAGEQAVDGLHKPSDFSNVECQLKLAQTRVQETVHRFGHRLMRGRIRFADCLLSRPYWGQTAYRPGAFAPALQVTRRLLSLDPRAEPAVGERVVYFVAPGRTDQTLISCIRAVAELCPLIKSGTTDSAVGRRVLAPRLNLSYYLDKQLIPPLERFAQLLGWNVQQWLSDLPRHPTIPGHRHRLTPWPRSDFVVDSPWSSSCSLNRLGSFGSPSSSFSQSPGPSTRGRRPVIRRRQSALMRAFVGRPVRVCPSCAVQVPLTARTDPFGHCMPCVEHHAGLTAVGAVRFGAEIMRANGELARAERICTGCMRHRGAQCDAIWLCISVHCPAHSDRLLASASLACLWTKYTNQLTSLDSTASWT</sequence>
<evidence type="ECO:0000256" key="4">
    <source>
        <dbReference type="ARBA" id="ARBA00022695"/>
    </source>
</evidence>
<dbReference type="PANTHER" id="PTHR45812:SF1">
    <property type="entry name" value="DNA POLYMERASE ZETA CATALYTIC SUBUNIT"/>
    <property type="match status" value="1"/>
</dbReference>
<evidence type="ECO:0000256" key="9">
    <source>
        <dbReference type="ARBA" id="ARBA00023004"/>
    </source>
</evidence>
<dbReference type="GO" id="GO:0046872">
    <property type="term" value="F:metal ion binding"/>
    <property type="evidence" value="ECO:0007669"/>
    <property type="project" value="UniProtKB-KW"/>
</dbReference>
<comment type="catalytic activity">
    <reaction evidence="12 13">
        <text>DNA(n) + a 2'-deoxyribonucleoside 5'-triphosphate = DNA(n+1) + diphosphate</text>
        <dbReference type="Rhea" id="RHEA:22508"/>
        <dbReference type="Rhea" id="RHEA-COMP:17339"/>
        <dbReference type="Rhea" id="RHEA-COMP:17340"/>
        <dbReference type="ChEBI" id="CHEBI:33019"/>
        <dbReference type="ChEBI" id="CHEBI:61560"/>
        <dbReference type="ChEBI" id="CHEBI:173112"/>
        <dbReference type="EC" id="2.7.7.7"/>
    </reaction>
</comment>
<keyword evidence="3 13" id="KW-0808">Transferase</keyword>
<keyword evidence="5" id="KW-0479">Metal-binding</keyword>
<dbReference type="InterPro" id="IPR030559">
    <property type="entry name" value="PolZ_Rev3"/>
</dbReference>
<feature type="region of interest" description="Disordered" evidence="14">
    <location>
        <begin position="768"/>
        <end position="807"/>
    </location>
</feature>
<keyword evidence="9" id="KW-0408">Iron</keyword>
<dbReference type="GO" id="GO:0051536">
    <property type="term" value="F:iron-sulfur cluster binding"/>
    <property type="evidence" value="ECO:0007669"/>
    <property type="project" value="UniProtKB-KW"/>
</dbReference>
<evidence type="ECO:0000259" key="15">
    <source>
        <dbReference type="Pfam" id="PF00136"/>
    </source>
</evidence>
<dbReference type="GO" id="GO:0042276">
    <property type="term" value="P:error-prone translesion synthesis"/>
    <property type="evidence" value="ECO:0007669"/>
    <property type="project" value="TreeGrafter"/>
</dbReference>
<evidence type="ECO:0000256" key="3">
    <source>
        <dbReference type="ARBA" id="ARBA00022679"/>
    </source>
</evidence>
<dbReference type="GO" id="GO:0000166">
    <property type="term" value="F:nucleotide binding"/>
    <property type="evidence" value="ECO:0007669"/>
    <property type="project" value="InterPro"/>
</dbReference>
<dbReference type="Gene3D" id="1.10.287.690">
    <property type="entry name" value="Helix hairpin bin"/>
    <property type="match status" value="1"/>
</dbReference>
<evidence type="ECO:0000256" key="7">
    <source>
        <dbReference type="ARBA" id="ARBA00022833"/>
    </source>
</evidence>
<dbReference type="InterPro" id="IPR023211">
    <property type="entry name" value="DNA_pol_palm_dom_sf"/>
</dbReference>
<feature type="domain" description="DNA-directed DNA polymerase family B multifunctional" evidence="15">
    <location>
        <begin position="1225"/>
        <end position="1734"/>
    </location>
</feature>
<dbReference type="Proteomes" id="UP000324629">
    <property type="component" value="Unassembled WGS sequence"/>
</dbReference>
<dbReference type="Pfam" id="PF03104">
    <property type="entry name" value="DNA_pol_B_exo1"/>
    <property type="match status" value="1"/>
</dbReference>
<dbReference type="InterPro" id="IPR042087">
    <property type="entry name" value="DNA_pol_B_thumb"/>
</dbReference>
<evidence type="ECO:0000256" key="5">
    <source>
        <dbReference type="ARBA" id="ARBA00022723"/>
    </source>
</evidence>
<dbReference type="PROSITE" id="PS00116">
    <property type="entry name" value="DNA_POLYMERASE_B"/>
    <property type="match status" value="1"/>
</dbReference>
<dbReference type="InterPro" id="IPR006133">
    <property type="entry name" value="DNA-dir_DNA_pol_B_exonuc"/>
</dbReference>
<dbReference type="GO" id="GO:0005634">
    <property type="term" value="C:nucleus"/>
    <property type="evidence" value="ECO:0007669"/>
    <property type="project" value="TreeGrafter"/>
</dbReference>
<keyword evidence="4 13" id="KW-0548">Nucleotidyltransferase</keyword>
<name>A0A5J4NK02_9TREM</name>
<feature type="domain" description="DNA-directed DNA polymerase family B exonuclease" evidence="16">
    <location>
        <begin position="991"/>
        <end position="1051"/>
    </location>
</feature>
<dbReference type="GO" id="GO:0016035">
    <property type="term" value="C:zeta DNA polymerase complex"/>
    <property type="evidence" value="ECO:0007669"/>
    <property type="project" value="InterPro"/>
</dbReference>
<dbReference type="InterPro" id="IPR036397">
    <property type="entry name" value="RNaseH_sf"/>
</dbReference>
<organism evidence="17 18">
    <name type="scientific">Paragonimus westermani</name>
    <dbReference type="NCBI Taxonomy" id="34504"/>
    <lineage>
        <taxon>Eukaryota</taxon>
        <taxon>Metazoa</taxon>
        <taxon>Spiralia</taxon>
        <taxon>Lophotrochozoa</taxon>
        <taxon>Platyhelminthes</taxon>
        <taxon>Trematoda</taxon>
        <taxon>Digenea</taxon>
        <taxon>Plagiorchiida</taxon>
        <taxon>Troglotremata</taxon>
        <taxon>Troglotrematidae</taxon>
        <taxon>Paragonimus</taxon>
    </lineage>
</organism>
<comment type="cofactor">
    <cofactor evidence="1">
        <name>[4Fe-4S] cluster</name>
        <dbReference type="ChEBI" id="CHEBI:49883"/>
    </cofactor>
</comment>
<keyword evidence="7" id="KW-0862">Zinc</keyword>
<dbReference type="PRINTS" id="PR00106">
    <property type="entry name" value="DNAPOLB"/>
</dbReference>
<dbReference type="InterPro" id="IPR043502">
    <property type="entry name" value="DNA/RNA_pol_sf"/>
</dbReference>
<evidence type="ECO:0000313" key="17">
    <source>
        <dbReference type="EMBL" id="KAA3675660.1"/>
    </source>
</evidence>
<dbReference type="InterPro" id="IPR012337">
    <property type="entry name" value="RNaseH-like_sf"/>
</dbReference>
<reference evidence="17 18" key="1">
    <citation type="journal article" date="2019" name="Gigascience">
        <title>Whole-genome sequence of the oriental lung fluke Paragonimus westermani.</title>
        <authorList>
            <person name="Oey H."/>
            <person name="Zakrzewski M."/>
            <person name="Narain K."/>
            <person name="Devi K.R."/>
            <person name="Agatsuma T."/>
            <person name="Nawaratna S."/>
            <person name="Gobert G.N."/>
            <person name="Jones M.K."/>
            <person name="Ragan M.A."/>
            <person name="McManus D.P."/>
            <person name="Krause L."/>
        </authorList>
    </citation>
    <scope>NUCLEOTIDE SEQUENCE [LARGE SCALE GENOMIC DNA]</scope>
    <source>
        <strain evidence="17 18">IND2009</strain>
    </source>
</reference>
<dbReference type="SMART" id="SM00486">
    <property type="entry name" value="POLBc"/>
    <property type="match status" value="1"/>
</dbReference>
<feature type="compositionally biased region" description="Pro residues" evidence="14">
    <location>
        <begin position="893"/>
        <end position="904"/>
    </location>
</feature>
<dbReference type="SUPFAM" id="SSF56672">
    <property type="entry name" value="DNA/RNA polymerases"/>
    <property type="match status" value="1"/>
</dbReference>
<comment type="caution">
    <text evidence="17">The sequence shown here is derived from an EMBL/GenBank/DDBJ whole genome shotgun (WGS) entry which is preliminary data.</text>
</comment>
<dbReference type="GO" id="GO:0000724">
    <property type="term" value="P:double-strand break repair via homologous recombination"/>
    <property type="evidence" value="ECO:0007669"/>
    <property type="project" value="TreeGrafter"/>
</dbReference>
<keyword evidence="18" id="KW-1185">Reference proteome</keyword>
<dbReference type="GO" id="GO:0003887">
    <property type="term" value="F:DNA-directed DNA polymerase activity"/>
    <property type="evidence" value="ECO:0007669"/>
    <property type="project" value="UniProtKB-KW"/>
</dbReference>
<dbReference type="EMBL" id="QNGE01002389">
    <property type="protein sequence ID" value="KAA3675660.1"/>
    <property type="molecule type" value="Genomic_DNA"/>
</dbReference>
<keyword evidence="13" id="KW-0235">DNA replication</keyword>
<gene>
    <name evidence="17" type="ORF">DEA37_0004310</name>
</gene>
<evidence type="ECO:0000256" key="2">
    <source>
        <dbReference type="ARBA" id="ARBA00005755"/>
    </source>
</evidence>
<dbReference type="InterPro" id="IPR017964">
    <property type="entry name" value="DNA-dir_DNA_pol_B_CS"/>
</dbReference>
<keyword evidence="11" id="KW-0234">DNA repair</keyword>
<feature type="region of interest" description="Disordered" evidence="14">
    <location>
        <begin position="1787"/>
        <end position="1808"/>
    </location>
</feature>
<dbReference type="EC" id="2.7.7.7" evidence="13"/>
<dbReference type="GO" id="GO:0003677">
    <property type="term" value="F:DNA binding"/>
    <property type="evidence" value="ECO:0007669"/>
    <property type="project" value="UniProtKB-KW"/>
</dbReference>
<dbReference type="Pfam" id="PF00136">
    <property type="entry name" value="DNA_pol_B"/>
    <property type="match status" value="1"/>
</dbReference>
<evidence type="ECO:0000256" key="12">
    <source>
        <dbReference type="ARBA" id="ARBA00049244"/>
    </source>
</evidence>
<comment type="similarity">
    <text evidence="2 13">Belongs to the DNA polymerase type-B family.</text>
</comment>
<dbReference type="PANTHER" id="PTHR45812">
    <property type="entry name" value="DNA POLYMERASE ZETA CATALYTIC SUBUNIT"/>
    <property type="match status" value="1"/>
</dbReference>
<evidence type="ECO:0000256" key="6">
    <source>
        <dbReference type="ARBA" id="ARBA00022763"/>
    </source>
</evidence>
<accession>A0A5J4NK02</accession>
<proteinExistence type="inferred from homology"/>
<keyword evidence="6" id="KW-0227">DNA damage</keyword>
<evidence type="ECO:0000256" key="8">
    <source>
        <dbReference type="ARBA" id="ARBA00022932"/>
    </source>
</evidence>
<dbReference type="Gene3D" id="1.10.132.60">
    <property type="entry name" value="DNA polymerase family B, C-terminal domain"/>
    <property type="match status" value="1"/>
</dbReference>
<keyword evidence="13" id="KW-0238">DNA-binding</keyword>
<protein>
    <recommendedName>
        <fullName evidence="13">DNA polymerase</fullName>
        <ecNumber evidence="13">2.7.7.7</ecNumber>
    </recommendedName>
</protein>
<evidence type="ECO:0000256" key="10">
    <source>
        <dbReference type="ARBA" id="ARBA00023014"/>
    </source>
</evidence>
<dbReference type="Gene3D" id="3.90.1600.10">
    <property type="entry name" value="Palm domain of DNA polymerase"/>
    <property type="match status" value="1"/>
</dbReference>
<evidence type="ECO:0000256" key="11">
    <source>
        <dbReference type="ARBA" id="ARBA00023204"/>
    </source>
</evidence>
<feature type="compositionally biased region" description="Polar residues" evidence="14">
    <location>
        <begin position="768"/>
        <end position="781"/>
    </location>
</feature>